<dbReference type="Gene3D" id="2.60.40.640">
    <property type="match status" value="2"/>
</dbReference>
<gene>
    <name evidence="3" type="ORF">BCR43DRAFT_483108</name>
</gene>
<dbReference type="OrthoDB" id="2333384at2759"/>
<dbReference type="InterPro" id="IPR011022">
    <property type="entry name" value="Arrestin_C-like"/>
</dbReference>
<comment type="caution">
    <text evidence="3">The sequence shown here is derived from an EMBL/GenBank/DDBJ whole genome shotgun (WGS) entry which is preliminary data.</text>
</comment>
<dbReference type="GO" id="GO:0031625">
    <property type="term" value="F:ubiquitin protein ligase binding"/>
    <property type="evidence" value="ECO:0007669"/>
    <property type="project" value="TreeGrafter"/>
</dbReference>
<dbReference type="InterPro" id="IPR011021">
    <property type="entry name" value="Arrestin-like_N"/>
</dbReference>
<reference evidence="3 4" key="1">
    <citation type="submission" date="2016-07" db="EMBL/GenBank/DDBJ databases">
        <title>Pervasive Adenine N6-methylation of Active Genes in Fungi.</title>
        <authorList>
            <consortium name="DOE Joint Genome Institute"/>
            <person name="Mondo S.J."/>
            <person name="Dannebaum R.O."/>
            <person name="Kuo R.C."/>
            <person name="Labutti K."/>
            <person name="Haridas S."/>
            <person name="Kuo A."/>
            <person name="Salamov A."/>
            <person name="Ahrendt S.R."/>
            <person name="Lipzen A."/>
            <person name="Sullivan W."/>
            <person name="Andreopoulos W.B."/>
            <person name="Clum A."/>
            <person name="Lindquist E."/>
            <person name="Daum C."/>
            <person name="Ramamoorthy G.K."/>
            <person name="Gryganskyi A."/>
            <person name="Culley D."/>
            <person name="Magnuson J.K."/>
            <person name="James T.Y."/>
            <person name="O'Malley M.A."/>
            <person name="Stajich J.E."/>
            <person name="Spatafora J.W."/>
            <person name="Visel A."/>
            <person name="Grigoriev I.V."/>
        </authorList>
    </citation>
    <scope>NUCLEOTIDE SEQUENCE [LARGE SCALE GENOMIC DNA]</scope>
    <source>
        <strain evidence="3 4">NRRL 2496</strain>
    </source>
</reference>
<dbReference type="InterPro" id="IPR014756">
    <property type="entry name" value="Ig_E-set"/>
</dbReference>
<dbReference type="FunCoup" id="A0A1X2HUR4">
    <property type="interactions" value="102"/>
</dbReference>
<feature type="compositionally biased region" description="Polar residues" evidence="1">
    <location>
        <begin position="455"/>
        <end position="464"/>
    </location>
</feature>
<feature type="region of interest" description="Disordered" evidence="1">
    <location>
        <begin position="455"/>
        <end position="484"/>
    </location>
</feature>
<dbReference type="PANTHER" id="PTHR11188:SF17">
    <property type="entry name" value="FI21816P1"/>
    <property type="match status" value="1"/>
</dbReference>
<dbReference type="EMBL" id="MCGN01000001">
    <property type="protein sequence ID" value="ORZ03306.1"/>
    <property type="molecule type" value="Genomic_DNA"/>
</dbReference>
<evidence type="ECO:0000256" key="1">
    <source>
        <dbReference type="SAM" id="MobiDB-lite"/>
    </source>
</evidence>
<evidence type="ECO:0000313" key="3">
    <source>
        <dbReference type="EMBL" id="ORZ03306.1"/>
    </source>
</evidence>
<dbReference type="InterPro" id="IPR050357">
    <property type="entry name" value="Arrestin_domain-protein"/>
</dbReference>
<dbReference type="Pfam" id="PF00339">
    <property type="entry name" value="Arrestin_N"/>
    <property type="match status" value="1"/>
</dbReference>
<dbReference type="InParanoid" id="A0A1X2HUR4"/>
<dbReference type="PANTHER" id="PTHR11188">
    <property type="entry name" value="ARRESTIN DOMAIN CONTAINING PROTEIN"/>
    <property type="match status" value="1"/>
</dbReference>
<dbReference type="GO" id="GO:0005829">
    <property type="term" value="C:cytosol"/>
    <property type="evidence" value="ECO:0007669"/>
    <property type="project" value="TreeGrafter"/>
</dbReference>
<keyword evidence="4" id="KW-1185">Reference proteome</keyword>
<accession>A0A1X2HUR4</accession>
<dbReference type="STRING" id="13706.A0A1X2HUR4"/>
<dbReference type="OMA" id="ECSKTDT"/>
<evidence type="ECO:0000259" key="2">
    <source>
        <dbReference type="SMART" id="SM01017"/>
    </source>
</evidence>
<dbReference type="Proteomes" id="UP000242180">
    <property type="component" value="Unassembled WGS sequence"/>
</dbReference>
<evidence type="ECO:0000313" key="4">
    <source>
        <dbReference type="Proteomes" id="UP000242180"/>
    </source>
</evidence>
<dbReference type="AlphaFoldDB" id="A0A1X2HUR4"/>
<dbReference type="SMART" id="SM01017">
    <property type="entry name" value="Arrestin_C"/>
    <property type="match status" value="1"/>
</dbReference>
<feature type="region of interest" description="Disordered" evidence="1">
    <location>
        <begin position="390"/>
        <end position="431"/>
    </location>
</feature>
<feature type="domain" description="Arrestin C-terminal-like" evidence="2">
    <location>
        <begin position="175"/>
        <end position="320"/>
    </location>
</feature>
<dbReference type="GO" id="GO:0070086">
    <property type="term" value="P:ubiquitin-dependent endocytosis"/>
    <property type="evidence" value="ECO:0007669"/>
    <property type="project" value="TreeGrafter"/>
</dbReference>
<feature type="compositionally biased region" description="Low complexity" evidence="1">
    <location>
        <begin position="465"/>
        <end position="484"/>
    </location>
</feature>
<dbReference type="GO" id="GO:0030674">
    <property type="term" value="F:protein-macromolecule adaptor activity"/>
    <property type="evidence" value="ECO:0007669"/>
    <property type="project" value="TreeGrafter"/>
</dbReference>
<organism evidence="3 4">
    <name type="scientific">Syncephalastrum racemosum</name>
    <name type="common">Filamentous fungus</name>
    <dbReference type="NCBI Taxonomy" id="13706"/>
    <lineage>
        <taxon>Eukaryota</taxon>
        <taxon>Fungi</taxon>
        <taxon>Fungi incertae sedis</taxon>
        <taxon>Mucoromycota</taxon>
        <taxon>Mucoromycotina</taxon>
        <taxon>Mucoromycetes</taxon>
        <taxon>Mucorales</taxon>
        <taxon>Syncephalastraceae</taxon>
        <taxon>Syncephalastrum</taxon>
    </lineage>
</organism>
<dbReference type="InterPro" id="IPR014752">
    <property type="entry name" value="Arrestin-like_C"/>
</dbReference>
<proteinExistence type="predicted"/>
<protein>
    <submittedName>
        <fullName evidence="3">Or S-antigen, C-terminal domain-domain-containing protein</fullName>
    </submittedName>
</protein>
<sequence>MNTIKGKGGQLKIDVLSDVIRLHGQASESAGQLLQGALKLELTETMKVRSVLLKFSGKMKVSWSEGMGPHQHYHKQERTIISKSWRFVPPNDGQQKKVYTLNAGTHQWPFELPLPGDLPQSLEAEGGRVNYRLKAIVERPTFVHNIVKKRPIQIVRCFLPSDYELSQSLEIHNTWSEKMVYDITLPSKVYAHGETIPMKFNVQPIASNLSVRLLSGTLKEYCTYTANDRSKTDTRVVRTCRVEKPFENEQSQQQQQQQLQTHWSKVVPLQIPERSPLVFCDAENDMIRIRHKLKFVISLVNSDGHLSELRCSVPITIVDFFVSQGLPSYDETWRSVPYDRSVWEVLRTRTASVSHENTREPITIQGRTRALSVSSHHSIQPSSLPLKAAIEQQQHSAATEATPIRFGSSASPMAAGVPPTSGHPLDANNNNMAQSVESASSLWWNGMELSRVPSYQTAAQQEPASLSSSLPPYDSLSMSPRWTR</sequence>
<dbReference type="SUPFAM" id="SSF81296">
    <property type="entry name" value="E set domains"/>
    <property type="match status" value="2"/>
</dbReference>
<dbReference type="GO" id="GO:0005886">
    <property type="term" value="C:plasma membrane"/>
    <property type="evidence" value="ECO:0007669"/>
    <property type="project" value="TreeGrafter"/>
</dbReference>
<dbReference type="Pfam" id="PF02752">
    <property type="entry name" value="Arrestin_C"/>
    <property type="match status" value="1"/>
</dbReference>
<name>A0A1X2HUR4_SYNRA</name>